<dbReference type="RefSeq" id="WP_175394998.1">
    <property type="nucleotide sequence ID" value="NZ_JABMCB010000166.1"/>
</dbReference>
<dbReference type="AlphaFoldDB" id="A0A7Y6BWB9"/>
<evidence type="ECO:0000313" key="3">
    <source>
        <dbReference type="Proteomes" id="UP000526125"/>
    </source>
</evidence>
<name>A0A7Y6BWB9_9BACL</name>
<feature type="signal peptide" evidence="1">
    <location>
        <begin position="1"/>
        <end position="25"/>
    </location>
</feature>
<dbReference type="CDD" id="cd14728">
    <property type="entry name" value="Ere-like"/>
    <property type="match status" value="1"/>
</dbReference>
<dbReference type="Pfam" id="PF05139">
    <property type="entry name" value="Erythro_esteras"/>
    <property type="match status" value="1"/>
</dbReference>
<dbReference type="GO" id="GO:0046677">
    <property type="term" value="P:response to antibiotic"/>
    <property type="evidence" value="ECO:0007669"/>
    <property type="project" value="InterPro"/>
</dbReference>
<proteinExistence type="predicted"/>
<comment type="caution">
    <text evidence="2">The sequence shown here is derived from an EMBL/GenBank/DDBJ whole genome shotgun (WGS) entry which is preliminary data.</text>
</comment>
<organism evidence="2 3">
    <name type="scientific">Paenibacillus xylanilyticus</name>
    <dbReference type="NCBI Taxonomy" id="248903"/>
    <lineage>
        <taxon>Bacteria</taxon>
        <taxon>Bacillati</taxon>
        <taxon>Bacillota</taxon>
        <taxon>Bacilli</taxon>
        <taxon>Bacillales</taxon>
        <taxon>Paenibacillaceae</taxon>
        <taxon>Paenibacillus</taxon>
    </lineage>
</organism>
<dbReference type="InterPro" id="IPR007815">
    <property type="entry name" value="Emycin_Estase"/>
</dbReference>
<keyword evidence="1" id="KW-0732">Signal</keyword>
<dbReference type="Gene3D" id="1.20.1440.30">
    <property type="entry name" value="Biosynthetic Protein domain"/>
    <property type="match status" value="1"/>
</dbReference>
<dbReference type="PANTHER" id="PTHR31299">
    <property type="entry name" value="ESTERASE, PUTATIVE (AFU_ORTHOLOGUE AFUA_1G05850)-RELATED"/>
    <property type="match status" value="1"/>
</dbReference>
<dbReference type="Gene3D" id="3.30.1870.10">
    <property type="entry name" value="EreA-like, domain 2"/>
    <property type="match status" value="1"/>
</dbReference>
<dbReference type="PANTHER" id="PTHR31299:SF0">
    <property type="entry name" value="ESTERASE, PUTATIVE (AFU_ORTHOLOGUE AFUA_1G05850)-RELATED"/>
    <property type="match status" value="1"/>
</dbReference>
<dbReference type="EMBL" id="JABMCB010000166">
    <property type="protein sequence ID" value="NUU75154.1"/>
    <property type="molecule type" value="Genomic_DNA"/>
</dbReference>
<keyword evidence="3" id="KW-1185">Reference proteome</keyword>
<protein>
    <submittedName>
        <fullName evidence="2">Erythromycin esterase family protein</fullName>
    </submittedName>
</protein>
<dbReference type="Gene3D" id="3.40.1660.10">
    <property type="entry name" value="EreA-like (biosynthetic domain)"/>
    <property type="match status" value="1"/>
</dbReference>
<evidence type="ECO:0000313" key="2">
    <source>
        <dbReference type="EMBL" id="NUU75154.1"/>
    </source>
</evidence>
<accession>A0A7Y6BWB9</accession>
<dbReference type="Proteomes" id="UP000526125">
    <property type="component" value="Unassembled WGS sequence"/>
</dbReference>
<dbReference type="InterPro" id="IPR052036">
    <property type="entry name" value="Hydrolase/PRTase-associated"/>
</dbReference>
<evidence type="ECO:0000256" key="1">
    <source>
        <dbReference type="SAM" id="SignalP"/>
    </source>
</evidence>
<feature type="chain" id="PRO_5031240780" evidence="1">
    <location>
        <begin position="26"/>
        <end position="463"/>
    </location>
</feature>
<sequence length="463" mass="53435">MNRFFRKVILSTVLCSLSVMYVGQAAYMSGLTSVDKKNTMPTGLIWKEAVRSNSHTITSIYADVNDHYTDLMFLKPILADKRIVSLGEASHGASEYNAMKVRLVKFLHEELGYNVIAFESNLADTAAAYAQIHNMTPKELMKSTVFGVWQVEENLPLFEYIAQQSSTEHPLILTGFDSQGTTESFIEFVEEWFAKVDKSKAKAFAQTERWYLKLSMMNEVDDFNIQKEKIKEKYITFQNFVRENKVELSKTYRDQPNHISLIERVLQNRIDMLDNYHPHIVNLLAGVDPEKQIKLGNFERDRVMADNVAWLAETGYPDEKIILWGHNYHLRKHNSTMITEHNGYDFDNNPYPTMGEMLPYSLKQAGYVIGLYAYEGSANKNNREEEQIIPHEKDSLEDILATEMGAARFINMKDKELSPATEWMYTPRTAKAWGVLDEKMIPRDQYDAILLIHKIHPSNLIEK</sequence>
<reference evidence="2 3" key="1">
    <citation type="submission" date="2020-05" db="EMBL/GenBank/DDBJ databases">
        <title>Genome Sequencing of Type Strains.</title>
        <authorList>
            <person name="Lemaire J.F."/>
            <person name="Inderbitzin P."/>
            <person name="Gregorio O.A."/>
            <person name="Collins S.B."/>
            <person name="Wespe N."/>
            <person name="Knight-Connoni V."/>
        </authorList>
    </citation>
    <scope>NUCLEOTIDE SEQUENCE [LARGE SCALE GENOMIC DNA]</scope>
    <source>
        <strain evidence="2 3">LMG 21957</strain>
    </source>
</reference>
<gene>
    <name evidence="2" type="ORF">HP552_07865</name>
</gene>
<dbReference type="SUPFAM" id="SSF159501">
    <property type="entry name" value="EreA/ChaN-like"/>
    <property type="match status" value="1"/>
</dbReference>